<comment type="caution">
    <text evidence="2">The sequence shown here is derived from an EMBL/GenBank/DDBJ whole genome shotgun (WGS) entry which is preliminary data.</text>
</comment>
<dbReference type="OrthoDB" id="5120618at2"/>
<accession>A0A225CKN2</accession>
<feature type="region of interest" description="Disordered" evidence="1">
    <location>
        <begin position="1"/>
        <end position="23"/>
    </location>
</feature>
<gene>
    <name evidence="2" type="ORF">B5P24_02535</name>
</gene>
<sequence>MSHDTTPASPGADAAVDASGPRDTELQSTTWTLVLALSAEQVSGDGTRSARLAEAQAAFERLLPADHVVVRWTREVGRMMTEEARLWTRWELFTPTVATPLKLWSEGYVDEAWFAERLEDDPFVPVVMKAPEGQAGAGA</sequence>
<dbReference type="RefSeq" id="WP_094126380.1">
    <property type="nucleotide sequence ID" value="NZ_CP040788.1"/>
</dbReference>
<evidence type="ECO:0000256" key="1">
    <source>
        <dbReference type="SAM" id="MobiDB-lite"/>
    </source>
</evidence>
<reference evidence="2" key="1">
    <citation type="submission" date="2017-08" db="EMBL/GenBank/DDBJ databases">
        <title>Genomes of multiple Clavibacter strains from different subspecies.</title>
        <authorList>
            <person name="Yuan X.-K."/>
            <person name="Li X.-S."/>
            <person name="Nie J."/>
            <person name="De Boer S.H."/>
        </authorList>
    </citation>
    <scope>NUCLEOTIDE SEQUENCE [LARGE SCALE GENOMIC DNA]</scope>
    <source>
        <strain evidence="2">ATCC 33566</strain>
    </source>
</reference>
<keyword evidence="3" id="KW-1185">Reference proteome</keyword>
<dbReference type="AlphaFoldDB" id="A0A225CKN2"/>
<name>A0A225CKN2_9MICO</name>
<dbReference type="EMBL" id="MZMQ01000001">
    <property type="protein sequence ID" value="OQJ61984.1"/>
    <property type="molecule type" value="Genomic_DNA"/>
</dbReference>
<protein>
    <submittedName>
        <fullName evidence="2">Uncharacterized protein</fullName>
    </submittedName>
</protein>
<organism evidence="2 3">
    <name type="scientific">Clavibacter tessellarius</name>
    <dbReference type="NCBI Taxonomy" id="31965"/>
    <lineage>
        <taxon>Bacteria</taxon>
        <taxon>Bacillati</taxon>
        <taxon>Actinomycetota</taxon>
        <taxon>Actinomycetes</taxon>
        <taxon>Micrococcales</taxon>
        <taxon>Microbacteriaceae</taxon>
        <taxon>Clavibacter</taxon>
    </lineage>
</organism>
<dbReference type="Proteomes" id="UP000215316">
    <property type="component" value="Unassembled WGS sequence"/>
</dbReference>
<proteinExistence type="predicted"/>
<evidence type="ECO:0000313" key="3">
    <source>
        <dbReference type="Proteomes" id="UP000215316"/>
    </source>
</evidence>
<evidence type="ECO:0000313" key="2">
    <source>
        <dbReference type="EMBL" id="OQJ61984.1"/>
    </source>
</evidence>